<dbReference type="PROSITE" id="PS50283">
    <property type="entry name" value="NA_SOLUT_SYMP_3"/>
    <property type="match status" value="1"/>
</dbReference>
<evidence type="ECO:0000256" key="2">
    <source>
        <dbReference type="ARBA" id="ARBA00022847"/>
    </source>
</evidence>
<dbReference type="GO" id="GO:0005307">
    <property type="term" value="F:choline:sodium symporter activity"/>
    <property type="evidence" value="ECO:0007669"/>
    <property type="project" value="TreeGrafter"/>
</dbReference>
<evidence type="ECO:0000256" key="3">
    <source>
        <dbReference type="ARBA" id="ARBA00023053"/>
    </source>
</evidence>
<keyword evidence="7" id="KW-0472">Membrane</keyword>
<sequence>MAVNIPGVIFMVLFYLLVLGTGIWASFKSKREQKKSGANKTEMTLLGNRSINWVVGIFTMTATWVGGGLIVGTAEMVYTPSMGLTWAAMMMTAYSLSLIIFVIIYTLLGGLYSVAYTVLGQSPAGDPRHWSREEQRVVKLWAGKHPPAGSRISPWWWKNVLGFSQKPLLSSKPRPLRSISDTQLA</sequence>
<name>A0A9N7VDI5_PLEPL</name>
<dbReference type="EMBL" id="CADEAL010003947">
    <property type="protein sequence ID" value="CAB1447430.1"/>
    <property type="molecule type" value="Genomic_DNA"/>
</dbReference>
<evidence type="ECO:0000256" key="4">
    <source>
        <dbReference type="ARBA" id="ARBA00023065"/>
    </source>
</evidence>
<dbReference type="AlphaFoldDB" id="A0A9N7VDI5"/>
<evidence type="ECO:0000313" key="9">
    <source>
        <dbReference type="Proteomes" id="UP001153269"/>
    </source>
</evidence>
<dbReference type="PANTHER" id="PTHR45897">
    <property type="entry name" value="HIGH-AFFINITY CHOLINE TRANSPORTER 1"/>
    <property type="match status" value="1"/>
</dbReference>
<evidence type="ECO:0000256" key="7">
    <source>
        <dbReference type="SAM" id="Phobius"/>
    </source>
</evidence>
<evidence type="ECO:0000256" key="1">
    <source>
        <dbReference type="ARBA" id="ARBA00022448"/>
    </source>
</evidence>
<keyword evidence="7" id="KW-1133">Transmembrane helix</keyword>
<keyword evidence="5" id="KW-0325">Glycoprotein</keyword>
<feature type="transmembrane region" description="Helical" evidence="7">
    <location>
        <begin position="6"/>
        <end position="27"/>
    </location>
</feature>
<dbReference type="GO" id="GO:0008292">
    <property type="term" value="P:acetylcholine biosynthetic process"/>
    <property type="evidence" value="ECO:0007669"/>
    <property type="project" value="TreeGrafter"/>
</dbReference>
<feature type="transmembrane region" description="Helical" evidence="7">
    <location>
        <begin position="94"/>
        <end position="119"/>
    </location>
</feature>
<dbReference type="PANTHER" id="PTHR45897:SF5">
    <property type="entry name" value="HIGH AFFINITY CHOLINE TRANSPORTER 1"/>
    <property type="match status" value="1"/>
</dbReference>
<feature type="transmembrane region" description="Helical" evidence="7">
    <location>
        <begin position="53"/>
        <end position="74"/>
    </location>
</feature>
<comment type="caution">
    <text evidence="8">The sequence shown here is derived from an EMBL/GenBank/DDBJ whole genome shotgun (WGS) entry which is preliminary data.</text>
</comment>
<protein>
    <recommendedName>
        <fullName evidence="10">High-affinity choline transporter 1-like</fullName>
    </recommendedName>
</protein>
<keyword evidence="6" id="KW-0739">Sodium transport</keyword>
<evidence type="ECO:0000256" key="6">
    <source>
        <dbReference type="ARBA" id="ARBA00023201"/>
    </source>
</evidence>
<dbReference type="InterPro" id="IPR052244">
    <property type="entry name" value="Choline_transporter"/>
</dbReference>
<gene>
    <name evidence="8" type="ORF">PLEPLA_LOCUS35122</name>
</gene>
<accession>A0A9N7VDI5</accession>
<dbReference type="Proteomes" id="UP001153269">
    <property type="component" value="Unassembled WGS sequence"/>
</dbReference>
<keyword evidence="1" id="KW-0813">Transport</keyword>
<keyword evidence="7" id="KW-0812">Transmembrane</keyword>
<organism evidence="8 9">
    <name type="scientific">Pleuronectes platessa</name>
    <name type="common">European plaice</name>
    <dbReference type="NCBI Taxonomy" id="8262"/>
    <lineage>
        <taxon>Eukaryota</taxon>
        <taxon>Metazoa</taxon>
        <taxon>Chordata</taxon>
        <taxon>Craniata</taxon>
        <taxon>Vertebrata</taxon>
        <taxon>Euteleostomi</taxon>
        <taxon>Actinopterygii</taxon>
        <taxon>Neopterygii</taxon>
        <taxon>Teleostei</taxon>
        <taxon>Neoteleostei</taxon>
        <taxon>Acanthomorphata</taxon>
        <taxon>Carangaria</taxon>
        <taxon>Pleuronectiformes</taxon>
        <taxon>Pleuronectoidei</taxon>
        <taxon>Pleuronectidae</taxon>
        <taxon>Pleuronectes</taxon>
    </lineage>
</organism>
<reference evidence="8" key="1">
    <citation type="submission" date="2020-03" db="EMBL/GenBank/DDBJ databases">
        <authorList>
            <person name="Weist P."/>
        </authorList>
    </citation>
    <scope>NUCLEOTIDE SEQUENCE</scope>
</reference>
<dbReference type="GO" id="GO:0005886">
    <property type="term" value="C:plasma membrane"/>
    <property type="evidence" value="ECO:0007669"/>
    <property type="project" value="TreeGrafter"/>
</dbReference>
<evidence type="ECO:0008006" key="10">
    <source>
        <dbReference type="Google" id="ProtNLM"/>
    </source>
</evidence>
<evidence type="ECO:0000313" key="8">
    <source>
        <dbReference type="EMBL" id="CAB1447430.1"/>
    </source>
</evidence>
<evidence type="ECO:0000256" key="5">
    <source>
        <dbReference type="ARBA" id="ARBA00023180"/>
    </source>
</evidence>
<keyword evidence="4" id="KW-0406">Ion transport</keyword>
<keyword evidence="3" id="KW-0915">Sodium</keyword>
<dbReference type="InterPro" id="IPR001734">
    <property type="entry name" value="Na/solute_symporter"/>
</dbReference>
<proteinExistence type="predicted"/>
<keyword evidence="2" id="KW-0769">Symport</keyword>
<keyword evidence="9" id="KW-1185">Reference proteome</keyword>